<evidence type="ECO:0000313" key="3">
    <source>
        <dbReference type="Proteomes" id="UP001189429"/>
    </source>
</evidence>
<name>A0ABN9THH9_9DINO</name>
<dbReference type="Proteomes" id="UP001189429">
    <property type="component" value="Unassembled WGS sequence"/>
</dbReference>
<comment type="caution">
    <text evidence="2">The sequence shown here is derived from an EMBL/GenBank/DDBJ whole genome shotgun (WGS) entry which is preliminary data.</text>
</comment>
<feature type="region of interest" description="Disordered" evidence="1">
    <location>
        <begin position="1"/>
        <end position="93"/>
    </location>
</feature>
<dbReference type="EMBL" id="CAUYUJ010014712">
    <property type="protein sequence ID" value="CAK0845032.1"/>
    <property type="molecule type" value="Genomic_DNA"/>
</dbReference>
<feature type="compositionally biased region" description="Basic and acidic residues" evidence="1">
    <location>
        <begin position="23"/>
        <end position="36"/>
    </location>
</feature>
<evidence type="ECO:0000256" key="1">
    <source>
        <dbReference type="SAM" id="MobiDB-lite"/>
    </source>
</evidence>
<protein>
    <submittedName>
        <fullName evidence="2">Uncharacterized protein</fullName>
    </submittedName>
</protein>
<evidence type="ECO:0000313" key="2">
    <source>
        <dbReference type="EMBL" id="CAK0845032.1"/>
    </source>
</evidence>
<gene>
    <name evidence="2" type="ORF">PCOR1329_LOCUS38955</name>
</gene>
<reference evidence="2" key="1">
    <citation type="submission" date="2023-10" db="EMBL/GenBank/DDBJ databases">
        <authorList>
            <person name="Chen Y."/>
            <person name="Shah S."/>
            <person name="Dougan E. K."/>
            <person name="Thang M."/>
            <person name="Chan C."/>
        </authorList>
    </citation>
    <scope>NUCLEOTIDE SEQUENCE [LARGE SCALE GENOMIC DNA]</scope>
</reference>
<sequence length="247" mass="26336">MPPGAPGSSVPKGCGKGAKGKGKGKDKSGHKDDNADLHSNMGGSAMNVKTEGPPSAKAPRRPGAAGAASASTASPAGKTAPSRAAEPRPYLTNSGVDAYMDELTEAPSKCGRNDCPNTLAKAGDNEEFRCKEWGNYSFEWKKVGKEWREVYFPAGPACWLCGPVCNTFAFVGNPAAVIDKCNEDPSFAEVFVAAVRSSQHRAFFYSSDVYRNQSHFTRASKRKRGLTAAEFEDESFPSIRSALSCMH</sequence>
<feature type="compositionally biased region" description="Low complexity" evidence="1">
    <location>
        <begin position="52"/>
        <end position="82"/>
    </location>
</feature>
<accession>A0ABN9THH9</accession>
<proteinExistence type="predicted"/>
<keyword evidence="3" id="KW-1185">Reference proteome</keyword>
<organism evidence="2 3">
    <name type="scientific">Prorocentrum cordatum</name>
    <dbReference type="NCBI Taxonomy" id="2364126"/>
    <lineage>
        <taxon>Eukaryota</taxon>
        <taxon>Sar</taxon>
        <taxon>Alveolata</taxon>
        <taxon>Dinophyceae</taxon>
        <taxon>Prorocentrales</taxon>
        <taxon>Prorocentraceae</taxon>
        <taxon>Prorocentrum</taxon>
    </lineage>
</organism>